<feature type="transmembrane region" description="Helical" evidence="1">
    <location>
        <begin position="20"/>
        <end position="40"/>
    </location>
</feature>
<evidence type="ECO:0000256" key="1">
    <source>
        <dbReference type="SAM" id="Phobius"/>
    </source>
</evidence>
<accession>A0ABM9YLM8</accession>
<keyword evidence="1" id="KW-0472">Membrane</keyword>
<organism evidence="2 3">
    <name type="scientific">Acinetobacter radioresistens SK82</name>
    <dbReference type="NCBI Taxonomy" id="596318"/>
    <lineage>
        <taxon>Bacteria</taxon>
        <taxon>Pseudomonadati</taxon>
        <taxon>Pseudomonadota</taxon>
        <taxon>Gammaproteobacteria</taxon>
        <taxon>Moraxellales</taxon>
        <taxon>Moraxellaceae</taxon>
        <taxon>Acinetobacter</taxon>
    </lineage>
</organism>
<evidence type="ECO:0000313" key="3">
    <source>
        <dbReference type="Proteomes" id="UP000018419"/>
    </source>
</evidence>
<reference evidence="2 3" key="1">
    <citation type="submission" date="2009-07" db="EMBL/GenBank/DDBJ databases">
        <authorList>
            <person name="Madupu R."/>
            <person name="Durkin A.S."/>
            <person name="Torralba M."/>
            <person name="Methe B."/>
            <person name="Sutton G.G."/>
            <person name="Strausberg R.L."/>
            <person name="Nelson K.E."/>
        </authorList>
    </citation>
    <scope>NUCLEOTIDE SEQUENCE [LARGE SCALE GENOMIC DNA]</scope>
    <source>
        <strain evidence="2 3">SK82</strain>
    </source>
</reference>
<sequence length="56" mass="6747">MQHGLTLFYFLWLAQNFQLKFTLFFIFLLGLAILVFNLECPDLKIKNARKRTFFDT</sequence>
<comment type="caution">
    <text evidence="2">The sequence shown here is derived from an EMBL/GenBank/DDBJ whole genome shotgun (WGS) entry which is preliminary data.</text>
</comment>
<evidence type="ECO:0000313" key="2">
    <source>
        <dbReference type="EMBL" id="EET81770.1"/>
    </source>
</evidence>
<protein>
    <submittedName>
        <fullName evidence="2">Uncharacterized protein</fullName>
    </submittedName>
</protein>
<name>A0ABM9YLM8_ACIRA</name>
<gene>
    <name evidence="2" type="ORF">ACIRA0001_0634</name>
</gene>
<keyword evidence="1" id="KW-0812">Transmembrane</keyword>
<dbReference type="EMBL" id="ACVR01000062">
    <property type="protein sequence ID" value="EET81770.1"/>
    <property type="molecule type" value="Genomic_DNA"/>
</dbReference>
<proteinExistence type="predicted"/>
<keyword evidence="1" id="KW-1133">Transmembrane helix</keyword>
<dbReference type="Proteomes" id="UP000018419">
    <property type="component" value="Unassembled WGS sequence"/>
</dbReference>
<keyword evidence="3" id="KW-1185">Reference proteome</keyword>